<evidence type="ECO:0000313" key="4">
    <source>
        <dbReference type="Proteomes" id="UP000031278"/>
    </source>
</evidence>
<feature type="transmembrane region" description="Helical" evidence="1">
    <location>
        <begin position="100"/>
        <end position="118"/>
    </location>
</feature>
<keyword evidence="1" id="KW-1133">Transmembrane helix</keyword>
<dbReference type="EMBL" id="JWLZ01000029">
    <property type="protein sequence ID" value="KHT65006.1"/>
    <property type="molecule type" value="Genomic_DNA"/>
</dbReference>
<feature type="transmembrane region" description="Helical" evidence="1">
    <location>
        <begin position="71"/>
        <end position="94"/>
    </location>
</feature>
<dbReference type="RefSeq" id="WP_039458067.1">
    <property type="nucleotide sequence ID" value="NZ_JWLZ01000029.1"/>
</dbReference>
<keyword evidence="1" id="KW-0472">Membrane</keyword>
<proteinExistence type="predicted"/>
<name>A0A0B9H234_9GAMM</name>
<feature type="transmembrane region" description="Helical" evidence="1">
    <location>
        <begin position="43"/>
        <end position="64"/>
    </location>
</feature>
<reference evidence="3 4" key="1">
    <citation type="submission" date="2014-12" db="EMBL/GenBank/DDBJ databases">
        <title>Genome sequencing of Photobacterium gaetbulicola AD005a.</title>
        <authorList>
            <person name="Adrian T.G.S."/>
            <person name="Chan K.G."/>
        </authorList>
    </citation>
    <scope>NUCLEOTIDE SEQUENCE [LARGE SCALE GENOMIC DNA]</scope>
    <source>
        <strain evidence="3 4">AD005a</strain>
    </source>
</reference>
<dbReference type="Pfam" id="PF04955">
    <property type="entry name" value="HupE_UreJ"/>
    <property type="match status" value="1"/>
</dbReference>
<evidence type="ECO:0000256" key="2">
    <source>
        <dbReference type="SAM" id="SignalP"/>
    </source>
</evidence>
<evidence type="ECO:0000256" key="1">
    <source>
        <dbReference type="SAM" id="Phobius"/>
    </source>
</evidence>
<accession>A0A0B9H234</accession>
<organism evidence="3 4">
    <name type="scientific">Photobacterium gaetbulicola</name>
    <dbReference type="NCBI Taxonomy" id="1295392"/>
    <lineage>
        <taxon>Bacteria</taxon>
        <taxon>Pseudomonadati</taxon>
        <taxon>Pseudomonadota</taxon>
        <taxon>Gammaproteobacteria</taxon>
        <taxon>Vibrionales</taxon>
        <taxon>Vibrionaceae</taxon>
        <taxon>Photobacterium</taxon>
    </lineage>
</organism>
<comment type="caution">
    <text evidence="3">The sequence shown here is derived from an EMBL/GenBank/DDBJ whole genome shotgun (WGS) entry which is preliminary data.</text>
</comment>
<evidence type="ECO:0008006" key="5">
    <source>
        <dbReference type="Google" id="ProtNLM"/>
    </source>
</evidence>
<keyword evidence="2" id="KW-0732">Signal</keyword>
<protein>
    <recommendedName>
        <fullName evidence="5">Urease accessory protein UreJ</fullName>
    </recommendedName>
</protein>
<feature type="signal peptide" evidence="2">
    <location>
        <begin position="1"/>
        <end position="27"/>
    </location>
</feature>
<dbReference type="InterPro" id="IPR007038">
    <property type="entry name" value="HupE_UreJ"/>
</dbReference>
<feature type="transmembrane region" description="Helical" evidence="1">
    <location>
        <begin position="125"/>
        <end position="143"/>
    </location>
</feature>
<gene>
    <name evidence="3" type="ORF">RJ45_03495</name>
</gene>
<dbReference type="PIRSF" id="PIRSF016919">
    <property type="entry name" value="HupE_UreJ"/>
    <property type="match status" value="1"/>
</dbReference>
<evidence type="ECO:0000313" key="3">
    <source>
        <dbReference type="EMBL" id="KHT65006.1"/>
    </source>
</evidence>
<dbReference type="Proteomes" id="UP000031278">
    <property type="component" value="Unassembled WGS sequence"/>
</dbReference>
<dbReference type="AlphaFoldDB" id="A0A0B9H234"/>
<sequence length="194" mass="19727">MKTSKIFSPKTSLPAMAALVLPVSAYAHPGHDHASFFSGLVHPITGVDHLIMLLAFGALAFFVAKKTVTQLSLLVAALIAMVTGTIAGLSIGAISGIEGAIAASLLVVSAALWQVLTASKPVKSMAVALCVAFIFCHGYAHGVEASGNVSMFAAAMAITASALMLLGNRLAAFASSRWVSVGVASASLVYLLVA</sequence>
<keyword evidence="1" id="KW-0812">Transmembrane</keyword>
<feature type="chain" id="PRO_5002146642" description="Urease accessory protein UreJ" evidence="2">
    <location>
        <begin position="28"/>
        <end position="194"/>
    </location>
</feature>
<feature type="transmembrane region" description="Helical" evidence="1">
    <location>
        <begin position="149"/>
        <end position="166"/>
    </location>
</feature>